<gene>
    <name evidence="1" type="ORF">Y981_00110</name>
</gene>
<reference evidence="1 2" key="2">
    <citation type="journal article" date="2015" name="Biomed. Res. Int.">
        <title>Effects of Arsenite Resistance on the Growth and Functional Gene Expression of Leptospirillum ferriphilum and Acidithiobacillus thiooxidans in Pure Culture and Coculture.</title>
        <authorList>
            <person name="Jiang H."/>
            <person name="Liang Y."/>
            <person name="Yin H."/>
            <person name="Xiao Y."/>
            <person name="Guo X."/>
            <person name="Xu Y."/>
            <person name="Hu Q."/>
            <person name="Liu H."/>
            <person name="Liu X."/>
        </authorList>
    </citation>
    <scope>NUCLEOTIDE SEQUENCE [LARGE SCALE GENOMIC DNA]</scope>
    <source>
        <strain evidence="1 2">YSK</strain>
    </source>
</reference>
<dbReference type="HOGENOM" id="CLU_2494083_0_0_0"/>
<sequence length="86" mass="9605">MWIRPSLISGGRWKAKGIASDEDAPPLLAPGPLLFDLVLGNVSIEQFDALMEKSAPWNWKDVEALAKKMGLSAREVAEMIRDRRSR</sequence>
<protein>
    <submittedName>
        <fullName evidence="1">Uncharacterized protein</fullName>
    </submittedName>
</protein>
<accession>A0A059Y1C9</accession>
<dbReference type="RefSeq" id="WP_038504143.1">
    <property type="nucleotide sequence ID" value="NZ_CP007243.1"/>
</dbReference>
<evidence type="ECO:0000313" key="2">
    <source>
        <dbReference type="Proteomes" id="UP000027059"/>
    </source>
</evidence>
<dbReference type="Proteomes" id="UP000027059">
    <property type="component" value="Chromosome"/>
</dbReference>
<dbReference type="EMBL" id="CP007243">
    <property type="protein sequence ID" value="AIA31346.1"/>
    <property type="molecule type" value="Genomic_DNA"/>
</dbReference>
<dbReference type="KEGG" id="lfp:Y981_00110"/>
<name>A0A059Y1C9_9BACT</name>
<proteinExistence type="predicted"/>
<dbReference type="AlphaFoldDB" id="A0A059Y1C9"/>
<evidence type="ECO:0000313" key="1">
    <source>
        <dbReference type="EMBL" id="AIA31346.1"/>
    </source>
</evidence>
<reference evidence="2" key="1">
    <citation type="submission" date="2014-02" db="EMBL/GenBank/DDBJ databases">
        <title>Complete genome sequence and comparative genomic analysis of the nitrogen-fixing bacterium Leptospirillum ferriphilum YSK.</title>
        <authorList>
            <person name="Guo X."/>
            <person name="Yin H."/>
            <person name="Liang Y."/>
            <person name="Hu Q."/>
            <person name="Ma L."/>
            <person name="Xiao Y."/>
            <person name="Zhang X."/>
            <person name="Qiu G."/>
            <person name="Liu X."/>
        </authorList>
    </citation>
    <scope>NUCLEOTIDE SEQUENCE [LARGE SCALE GENOMIC DNA]</scope>
    <source>
        <strain evidence="2">YSK</strain>
    </source>
</reference>
<keyword evidence="2" id="KW-1185">Reference proteome</keyword>
<organism evidence="1 2">
    <name type="scientific">Leptospirillum ferriphilum YSK</name>
    <dbReference type="NCBI Taxonomy" id="1441628"/>
    <lineage>
        <taxon>Bacteria</taxon>
        <taxon>Pseudomonadati</taxon>
        <taxon>Nitrospirota</taxon>
        <taxon>Nitrospiria</taxon>
        <taxon>Nitrospirales</taxon>
        <taxon>Nitrospiraceae</taxon>
        <taxon>Leptospirillum</taxon>
    </lineage>
</organism>